<dbReference type="Proteomes" id="UP000007754">
    <property type="component" value="Unplaced"/>
</dbReference>
<name>A0A674HRI3_TAEGU</name>
<comment type="subcellular location">
    <subcellularLocation>
        <location evidence="1">Cytoplasmic vesicle</location>
        <location evidence="1">Secretory vesicle</location>
    </subcellularLocation>
</comment>
<evidence type="ECO:0000313" key="9">
    <source>
        <dbReference type="Proteomes" id="UP000007754"/>
    </source>
</evidence>
<keyword evidence="4" id="KW-0968">Cytoplasmic vesicle</keyword>
<dbReference type="AlphaFoldDB" id="A0A674HRI3"/>
<feature type="domain" description="CUB" evidence="7">
    <location>
        <begin position="128"/>
        <end position="240"/>
    </location>
</feature>
<evidence type="ECO:0000256" key="4">
    <source>
        <dbReference type="ARBA" id="ARBA00023329"/>
    </source>
</evidence>
<organism evidence="8 9">
    <name type="scientific">Taeniopygia guttata</name>
    <name type="common">Zebra finch</name>
    <name type="synonym">Poephila guttata</name>
    <dbReference type="NCBI Taxonomy" id="59729"/>
    <lineage>
        <taxon>Eukaryota</taxon>
        <taxon>Metazoa</taxon>
        <taxon>Chordata</taxon>
        <taxon>Craniata</taxon>
        <taxon>Vertebrata</taxon>
        <taxon>Euteleostomi</taxon>
        <taxon>Archelosauria</taxon>
        <taxon>Archosauria</taxon>
        <taxon>Dinosauria</taxon>
        <taxon>Saurischia</taxon>
        <taxon>Theropoda</taxon>
        <taxon>Coelurosauria</taxon>
        <taxon>Aves</taxon>
        <taxon>Neognathae</taxon>
        <taxon>Neoaves</taxon>
        <taxon>Telluraves</taxon>
        <taxon>Australaves</taxon>
        <taxon>Passeriformes</taxon>
        <taxon>Passeroidea</taxon>
        <taxon>Estrildidae</taxon>
        <taxon>Estrildinae</taxon>
        <taxon>Taeniopygia</taxon>
    </lineage>
</organism>
<dbReference type="GO" id="GO:0006508">
    <property type="term" value="P:proteolysis"/>
    <property type="evidence" value="ECO:0007669"/>
    <property type="project" value="TreeGrafter"/>
</dbReference>
<evidence type="ECO:0000259" key="7">
    <source>
        <dbReference type="PROSITE" id="PS01180"/>
    </source>
</evidence>
<dbReference type="SUPFAM" id="SSF50242">
    <property type="entry name" value="TIMP-like"/>
    <property type="match status" value="1"/>
</dbReference>
<feature type="region of interest" description="Disordered" evidence="6">
    <location>
        <begin position="362"/>
        <end position="396"/>
    </location>
</feature>
<dbReference type="GO" id="GO:0005518">
    <property type="term" value="F:collagen binding"/>
    <property type="evidence" value="ECO:0007669"/>
    <property type="project" value="Ensembl"/>
</dbReference>
<dbReference type="FunFam" id="2.60.120.290:FF:000005">
    <property type="entry name" value="Procollagen C-endopeptidase enhancer 1"/>
    <property type="match status" value="1"/>
</dbReference>
<dbReference type="Ensembl" id="ENSTGUT00000028313.1">
    <property type="protein sequence ID" value="ENSTGUP00000038356.1"/>
    <property type="gene ID" value="ENSTGUG00000025460.1"/>
</dbReference>
<evidence type="ECO:0000256" key="3">
    <source>
        <dbReference type="ARBA" id="ARBA00023157"/>
    </source>
</evidence>
<reference evidence="8" key="1">
    <citation type="submission" date="2025-08" db="UniProtKB">
        <authorList>
            <consortium name="Ensembl"/>
        </authorList>
    </citation>
    <scope>IDENTIFICATION</scope>
</reference>
<dbReference type="CDD" id="cd00041">
    <property type="entry name" value="CUB"/>
    <property type="match status" value="2"/>
</dbReference>
<sequence>MFPEWDIPGMGYSRDWIFPEWDIPRDGIFPEWDIPGMEYSRDGIFPGRDIPEMGYSRNGIFPVRDTPVRYPRAVPDTPVRTGSAPGAPRDSPEHSGTPPRGPATPGLGISPVRDPPCPPRPVFPVFPCGGDHRGESGFIASEGFPRHYPPGSNCTWTITVPEGQVATLSFRVFDLEPDPLCRFDALSVFGGHGPGAPLLGRFCGTFRPGALRAPQNRLRLHMESDGGTAGRGFLAWFSAGSPPSNEHQFCGGRLEKPQGSLSTPNWPEENYPPGISCSWHIVAPPDKVVELRFGKFDVEPDPHCRYDYVAVFEGGARDDARRLGRFCGEETPGPIVSRSPELLVQFVSDLSVTADGFSATYTLREGGSAPETPTHKPRAGGKGQPPPSPATAAPCPQRCRRTGTLQSNFCSSDFVLTGTVKSVSRGSPQEPGWAVVSVLALYKSGVPGVPGAAKGSALRLQLPCRPCPVLKKGACAPRAPVGVSAPPHQLLTPPPQIPSRLQLRPDGAAGGGRGGPAAPRRLRGALPPSAAAAFGEPQQAAVPGVPPLRPPPHAGGAPPPPRLRK</sequence>
<dbReference type="FunFam" id="2.60.120.290:FF:000013">
    <property type="entry name" value="Membrane frizzled-related protein"/>
    <property type="match status" value="1"/>
</dbReference>
<dbReference type="SUPFAM" id="SSF49854">
    <property type="entry name" value="Spermadhesin, CUB domain"/>
    <property type="match status" value="2"/>
</dbReference>
<dbReference type="PROSITE" id="PS01180">
    <property type="entry name" value="CUB"/>
    <property type="match status" value="2"/>
</dbReference>
<dbReference type="GeneTree" id="ENSGT00940000159264"/>
<dbReference type="InterPro" id="IPR008993">
    <property type="entry name" value="TIMP-like_OB-fold"/>
</dbReference>
<dbReference type="InterPro" id="IPR000859">
    <property type="entry name" value="CUB_dom"/>
</dbReference>
<keyword evidence="2" id="KW-0677">Repeat</keyword>
<reference evidence="8" key="2">
    <citation type="submission" date="2025-09" db="UniProtKB">
        <authorList>
            <consortium name="Ensembl"/>
        </authorList>
    </citation>
    <scope>IDENTIFICATION</scope>
</reference>
<evidence type="ECO:0000256" key="5">
    <source>
        <dbReference type="PROSITE-ProRule" id="PRU00059"/>
    </source>
</evidence>
<dbReference type="InterPro" id="IPR035914">
    <property type="entry name" value="Sperma_CUB_dom_sf"/>
</dbReference>
<evidence type="ECO:0000256" key="1">
    <source>
        <dbReference type="ARBA" id="ARBA00004398"/>
    </source>
</evidence>
<feature type="disulfide bond" evidence="5">
    <location>
        <begin position="250"/>
        <end position="277"/>
    </location>
</feature>
<feature type="compositionally biased region" description="Low complexity" evidence="6">
    <location>
        <begin position="516"/>
        <end position="543"/>
    </location>
</feature>
<dbReference type="GO" id="GO:0005615">
    <property type="term" value="C:extracellular space"/>
    <property type="evidence" value="ECO:0007669"/>
    <property type="project" value="TreeGrafter"/>
</dbReference>
<evidence type="ECO:0000256" key="6">
    <source>
        <dbReference type="SAM" id="MobiDB-lite"/>
    </source>
</evidence>
<accession>A0A674HRI3</accession>
<keyword evidence="9" id="KW-1185">Reference proteome</keyword>
<comment type="caution">
    <text evidence="5">Lacks conserved residue(s) required for the propagation of feature annotation.</text>
</comment>
<feature type="compositionally biased region" description="Pro residues" evidence="6">
    <location>
        <begin position="544"/>
        <end position="565"/>
    </location>
</feature>
<evidence type="ECO:0000256" key="2">
    <source>
        <dbReference type="ARBA" id="ARBA00022737"/>
    </source>
</evidence>
<dbReference type="OMA" id="DWIFPEW"/>
<protein>
    <submittedName>
        <fullName evidence="8">Procollagen C-endopeptidase enhancer</fullName>
    </submittedName>
</protein>
<dbReference type="Gene3D" id="2.60.120.290">
    <property type="entry name" value="Spermadhesin, CUB domain"/>
    <property type="match status" value="2"/>
</dbReference>
<feature type="region of interest" description="Disordered" evidence="6">
    <location>
        <begin position="484"/>
        <end position="565"/>
    </location>
</feature>
<feature type="region of interest" description="Disordered" evidence="6">
    <location>
        <begin position="67"/>
        <end position="114"/>
    </location>
</feature>
<feature type="domain" description="CUB" evidence="7">
    <location>
        <begin position="250"/>
        <end position="364"/>
    </location>
</feature>
<dbReference type="SMART" id="SM00042">
    <property type="entry name" value="CUB"/>
    <property type="match status" value="2"/>
</dbReference>
<keyword evidence="3 5" id="KW-1015">Disulfide bond</keyword>
<dbReference type="InParanoid" id="A0A674HRI3"/>
<evidence type="ECO:0000313" key="8">
    <source>
        <dbReference type="Ensembl" id="ENSTGUP00000038356.1"/>
    </source>
</evidence>
<proteinExistence type="predicted"/>
<dbReference type="GO" id="GO:0030133">
    <property type="term" value="C:transport vesicle"/>
    <property type="evidence" value="ECO:0007669"/>
    <property type="project" value="UniProtKB-SubCell"/>
</dbReference>
<dbReference type="GO" id="GO:0016504">
    <property type="term" value="F:peptidase activator activity"/>
    <property type="evidence" value="ECO:0007669"/>
    <property type="project" value="Ensembl"/>
</dbReference>
<dbReference type="Pfam" id="PF00431">
    <property type="entry name" value="CUB"/>
    <property type="match status" value="2"/>
</dbReference>
<dbReference type="PANTHER" id="PTHR24251">
    <property type="entry name" value="OVOCHYMASE-RELATED"/>
    <property type="match status" value="1"/>
</dbReference>
<dbReference type="GO" id="GO:0008201">
    <property type="term" value="F:heparin binding"/>
    <property type="evidence" value="ECO:0007669"/>
    <property type="project" value="Ensembl"/>
</dbReference>
<dbReference type="PANTHER" id="PTHR24251:SF24">
    <property type="entry name" value="PROCOLLAGEN C-ENDOPEPTIDASE ENHANCER 1"/>
    <property type="match status" value="1"/>
</dbReference>
<dbReference type="Gene3D" id="2.40.50.120">
    <property type="match status" value="1"/>
</dbReference>